<proteinExistence type="predicted"/>
<protein>
    <submittedName>
        <fullName evidence="1">6313_t:CDS:1</fullName>
    </submittedName>
</protein>
<dbReference type="EMBL" id="CAJVPT010054332">
    <property type="protein sequence ID" value="CAG8753138.1"/>
    <property type="molecule type" value="Genomic_DNA"/>
</dbReference>
<keyword evidence="2" id="KW-1185">Reference proteome</keyword>
<name>A0ACA9QPG0_9GLOM</name>
<gene>
    <name evidence="1" type="ORF">ACOLOM_LOCUS12803</name>
</gene>
<evidence type="ECO:0000313" key="2">
    <source>
        <dbReference type="Proteomes" id="UP000789525"/>
    </source>
</evidence>
<feature type="non-terminal residue" evidence="1">
    <location>
        <position position="1"/>
    </location>
</feature>
<accession>A0ACA9QPG0</accession>
<comment type="caution">
    <text evidence="1">The sequence shown here is derived from an EMBL/GenBank/DDBJ whole genome shotgun (WGS) entry which is preliminary data.</text>
</comment>
<sequence>DQLVHLVPPLHIFVSTQAYENSNNTYVLLASSSNPAAADAAPTPTGEHEGLNSPLPPVPNAKEKETAPLSPIFSSNTEPLVGSSVSPDEDVQAALEKAANPDEYKVEVIPPMQMEGKASTAAVPPNQLKEDESSIVESTRAVGGQTPMTPLSSENASYKFTEKPATAATSLGVGAGAFAADHALKDQKAAAERRQDLEPTTKDSFMHVVIPATPGAGMNEQEKFDTKKSRNGTLTTPTKKKERSGSVSAGEASPSSPSKGGVFSGIRKLTKKKHR</sequence>
<evidence type="ECO:0000313" key="1">
    <source>
        <dbReference type="EMBL" id="CAG8753138.1"/>
    </source>
</evidence>
<reference evidence="1" key="1">
    <citation type="submission" date="2021-06" db="EMBL/GenBank/DDBJ databases">
        <authorList>
            <person name="Kallberg Y."/>
            <person name="Tangrot J."/>
            <person name="Rosling A."/>
        </authorList>
    </citation>
    <scope>NUCLEOTIDE SEQUENCE</scope>
    <source>
        <strain evidence="1">CL356</strain>
    </source>
</reference>
<organism evidence="1 2">
    <name type="scientific">Acaulospora colombiana</name>
    <dbReference type="NCBI Taxonomy" id="27376"/>
    <lineage>
        <taxon>Eukaryota</taxon>
        <taxon>Fungi</taxon>
        <taxon>Fungi incertae sedis</taxon>
        <taxon>Mucoromycota</taxon>
        <taxon>Glomeromycotina</taxon>
        <taxon>Glomeromycetes</taxon>
        <taxon>Diversisporales</taxon>
        <taxon>Acaulosporaceae</taxon>
        <taxon>Acaulospora</taxon>
    </lineage>
</organism>
<dbReference type="Proteomes" id="UP000789525">
    <property type="component" value="Unassembled WGS sequence"/>
</dbReference>
<feature type="non-terminal residue" evidence="1">
    <location>
        <position position="275"/>
    </location>
</feature>